<gene>
    <name evidence="1" type="ORF">S03H2_62862</name>
</gene>
<proteinExistence type="predicted"/>
<accession>X1KE06</accession>
<name>X1KE06_9ZZZZ</name>
<dbReference type="AlphaFoldDB" id="X1KE06"/>
<feature type="non-terminal residue" evidence="1">
    <location>
        <position position="1"/>
    </location>
</feature>
<dbReference type="EMBL" id="BARU01040684">
    <property type="protein sequence ID" value="GAH80293.1"/>
    <property type="molecule type" value="Genomic_DNA"/>
</dbReference>
<protein>
    <submittedName>
        <fullName evidence="1">Uncharacterized protein</fullName>
    </submittedName>
</protein>
<evidence type="ECO:0000313" key="1">
    <source>
        <dbReference type="EMBL" id="GAH80293.1"/>
    </source>
</evidence>
<sequence length="48" mass="4784">ALLILAVLGTIYLGLAPPTEAAAMGAFAMLLLTLAWSTKIAGAKGGLK</sequence>
<reference evidence="1" key="1">
    <citation type="journal article" date="2014" name="Front. Microbiol.">
        <title>High frequency of phylogenetically diverse reductive dehalogenase-homologous genes in deep subseafloor sedimentary metagenomes.</title>
        <authorList>
            <person name="Kawai M."/>
            <person name="Futagami T."/>
            <person name="Toyoda A."/>
            <person name="Takaki Y."/>
            <person name="Nishi S."/>
            <person name="Hori S."/>
            <person name="Arai W."/>
            <person name="Tsubouchi T."/>
            <person name="Morono Y."/>
            <person name="Uchiyama I."/>
            <person name="Ito T."/>
            <person name="Fujiyama A."/>
            <person name="Inagaki F."/>
            <person name="Takami H."/>
        </authorList>
    </citation>
    <scope>NUCLEOTIDE SEQUENCE</scope>
    <source>
        <strain evidence="1">Expedition CK06-06</strain>
    </source>
</reference>
<organism evidence="1">
    <name type="scientific">marine sediment metagenome</name>
    <dbReference type="NCBI Taxonomy" id="412755"/>
    <lineage>
        <taxon>unclassified sequences</taxon>
        <taxon>metagenomes</taxon>
        <taxon>ecological metagenomes</taxon>
    </lineage>
</organism>
<comment type="caution">
    <text evidence="1">The sequence shown here is derived from an EMBL/GenBank/DDBJ whole genome shotgun (WGS) entry which is preliminary data.</text>
</comment>